<dbReference type="EMBL" id="MU268179">
    <property type="protein sequence ID" value="KAH7905489.1"/>
    <property type="molecule type" value="Genomic_DNA"/>
</dbReference>
<reference evidence="1" key="1">
    <citation type="journal article" date="2021" name="New Phytol.">
        <title>Evolutionary innovations through gain and loss of genes in the ectomycorrhizal Boletales.</title>
        <authorList>
            <person name="Wu G."/>
            <person name="Miyauchi S."/>
            <person name="Morin E."/>
            <person name="Kuo A."/>
            <person name="Drula E."/>
            <person name="Varga T."/>
            <person name="Kohler A."/>
            <person name="Feng B."/>
            <person name="Cao Y."/>
            <person name="Lipzen A."/>
            <person name="Daum C."/>
            <person name="Hundley H."/>
            <person name="Pangilinan J."/>
            <person name="Johnson J."/>
            <person name="Barry K."/>
            <person name="LaButti K."/>
            <person name="Ng V."/>
            <person name="Ahrendt S."/>
            <person name="Min B."/>
            <person name="Choi I.G."/>
            <person name="Park H."/>
            <person name="Plett J.M."/>
            <person name="Magnuson J."/>
            <person name="Spatafora J.W."/>
            <person name="Nagy L.G."/>
            <person name="Henrissat B."/>
            <person name="Grigoriev I.V."/>
            <person name="Yang Z.L."/>
            <person name="Xu J."/>
            <person name="Martin F.M."/>
        </authorList>
    </citation>
    <scope>NUCLEOTIDE SEQUENCE</scope>
    <source>
        <strain evidence="1">ATCC 28755</strain>
    </source>
</reference>
<sequence length="212" mass="24052">MSTLQTAPLDIGATSHEELDRAVLGFLRLLGLNRCSPDKLSLIDLARILSIILLSSESLFDEKYSDADEAEQLLIGHPELQEAIREAFKERSFANVRNIKMLWSSSAKAFEPRQMDGFVEYLKANNRKFSQGNYYGKFCSIVQSSGTGKSRLMVELRHRKVIVVYMNLRSGNDDSFPERCHAPKVFGSENMNYRGESNISTSRHIIRSIKMP</sequence>
<proteinExistence type="predicted"/>
<accession>A0ACB7ZX81</accession>
<name>A0ACB7ZX81_9AGAM</name>
<evidence type="ECO:0000313" key="1">
    <source>
        <dbReference type="EMBL" id="KAH7905489.1"/>
    </source>
</evidence>
<dbReference type="Proteomes" id="UP000790377">
    <property type="component" value="Unassembled WGS sequence"/>
</dbReference>
<organism evidence="1 2">
    <name type="scientific">Hygrophoropsis aurantiaca</name>
    <dbReference type="NCBI Taxonomy" id="72124"/>
    <lineage>
        <taxon>Eukaryota</taxon>
        <taxon>Fungi</taxon>
        <taxon>Dikarya</taxon>
        <taxon>Basidiomycota</taxon>
        <taxon>Agaricomycotina</taxon>
        <taxon>Agaricomycetes</taxon>
        <taxon>Agaricomycetidae</taxon>
        <taxon>Boletales</taxon>
        <taxon>Coniophorineae</taxon>
        <taxon>Hygrophoropsidaceae</taxon>
        <taxon>Hygrophoropsis</taxon>
    </lineage>
</organism>
<evidence type="ECO:0000313" key="2">
    <source>
        <dbReference type="Proteomes" id="UP000790377"/>
    </source>
</evidence>
<protein>
    <submittedName>
        <fullName evidence="1">Uncharacterized protein</fullName>
    </submittedName>
</protein>
<keyword evidence="2" id="KW-1185">Reference proteome</keyword>
<gene>
    <name evidence="1" type="ORF">BJ138DRAFT_1228948</name>
</gene>
<comment type="caution">
    <text evidence="1">The sequence shown here is derived from an EMBL/GenBank/DDBJ whole genome shotgun (WGS) entry which is preliminary data.</text>
</comment>